<dbReference type="AlphaFoldDB" id="A0A161PBE7"/>
<name>A0A161PBE7_9BACI</name>
<gene>
    <name evidence="4" type="ORF">AZF04_08575</name>
</gene>
<sequence length="628" mass="73442">MSSDYSYSYRGKVNLIKLYHSRGESDRAKAEAEEVIRDTPESPIGYALMTFHYQHLNQEEEIFYWLHESLRVGPESDISIGLALKIYRLYQYNVQARKELLDIALRLYPNEHDFHIEAAYLYIFLLDFKKADMHFEEAIKLQPHNAEYLGFYTVFLHYHLKDKQKARTYEQLAFQADPNHNLLRFAELAYEENKFNKARLFVENAMEINPEDENVRYSYEKIYPTINRFVRFKHRLNRFLIPVVRIPSSWIFKLSKGKWNIPMIVLLIEIISMYLIFKNHFLVIFGLFLLLSIASMTISQKVLKKAGFSKHDKRDMESKTDLERRSKFREIERTLSNKESDNRDKSELVKKEKPKSLTPEELEAQLAEIWNSDNLNDIKESTQQKLKDIAPDTSVDTFEVTNLSEEDTSSKEIGEITNSPDSDSKVFSSNEEAVISVEKNETQQKSNSTIMEYPKESSNWPVYLLMIGISLALIARFVPTFTEQINRPQPVSSELVESIQESREQINQEEQLSTMEAHSETIEQFMAALEASDLERALQYVTAEYQDVILAKSEHPLLERLADSQISVISQQEMGLPIFNFLLVNDTENVNIILEVFNGKIMNMHAEEWSETEEELSEYQDRLEQIQD</sequence>
<feature type="repeat" description="TPR" evidence="1">
    <location>
        <begin position="112"/>
        <end position="145"/>
    </location>
</feature>
<evidence type="ECO:0000256" key="1">
    <source>
        <dbReference type="PROSITE-ProRule" id="PRU00339"/>
    </source>
</evidence>
<keyword evidence="3" id="KW-0472">Membrane</keyword>
<proteinExistence type="predicted"/>
<keyword evidence="3" id="KW-0812">Transmembrane</keyword>
<keyword evidence="1" id="KW-0802">TPR repeat</keyword>
<dbReference type="RefSeq" id="WP_061949358.1">
    <property type="nucleotide sequence ID" value="NZ_LTAO01000023.1"/>
</dbReference>
<feature type="region of interest" description="Disordered" evidence="2">
    <location>
        <begin position="333"/>
        <end position="359"/>
    </location>
</feature>
<accession>A0A161PBE7</accession>
<dbReference type="Gene3D" id="1.25.40.10">
    <property type="entry name" value="Tetratricopeptide repeat domain"/>
    <property type="match status" value="1"/>
</dbReference>
<dbReference type="PROSITE" id="PS50005">
    <property type="entry name" value="TPR"/>
    <property type="match status" value="1"/>
</dbReference>
<evidence type="ECO:0000256" key="2">
    <source>
        <dbReference type="SAM" id="MobiDB-lite"/>
    </source>
</evidence>
<protein>
    <submittedName>
        <fullName evidence="4">Uncharacterized protein</fullName>
    </submittedName>
</protein>
<dbReference type="Proteomes" id="UP000075806">
    <property type="component" value="Unassembled WGS sequence"/>
</dbReference>
<feature type="transmembrane region" description="Helical" evidence="3">
    <location>
        <begin position="259"/>
        <end position="277"/>
    </location>
</feature>
<dbReference type="InterPro" id="IPR011990">
    <property type="entry name" value="TPR-like_helical_dom_sf"/>
</dbReference>
<feature type="region of interest" description="Disordered" evidence="2">
    <location>
        <begin position="403"/>
        <end position="427"/>
    </location>
</feature>
<evidence type="ECO:0000313" key="4">
    <source>
        <dbReference type="EMBL" id="KYG29562.1"/>
    </source>
</evidence>
<keyword evidence="5" id="KW-1185">Reference proteome</keyword>
<dbReference type="EMBL" id="LTAO01000023">
    <property type="protein sequence ID" value="KYG29562.1"/>
    <property type="molecule type" value="Genomic_DNA"/>
</dbReference>
<feature type="compositionally biased region" description="Polar residues" evidence="2">
    <location>
        <begin position="416"/>
        <end position="427"/>
    </location>
</feature>
<evidence type="ECO:0000256" key="3">
    <source>
        <dbReference type="SAM" id="Phobius"/>
    </source>
</evidence>
<dbReference type="OrthoDB" id="2940457at2"/>
<keyword evidence="3" id="KW-1133">Transmembrane helix</keyword>
<dbReference type="STRING" id="519424.AZF04_08575"/>
<dbReference type="SUPFAM" id="SSF48452">
    <property type="entry name" value="TPR-like"/>
    <property type="match status" value="1"/>
</dbReference>
<feature type="transmembrane region" description="Helical" evidence="3">
    <location>
        <begin position="283"/>
        <end position="303"/>
    </location>
</feature>
<comment type="caution">
    <text evidence="4">The sequence shown here is derived from an EMBL/GenBank/DDBJ whole genome shotgun (WGS) entry which is preliminary data.</text>
</comment>
<feature type="compositionally biased region" description="Basic and acidic residues" evidence="2">
    <location>
        <begin position="333"/>
        <end position="355"/>
    </location>
</feature>
<evidence type="ECO:0000313" key="5">
    <source>
        <dbReference type="Proteomes" id="UP000075806"/>
    </source>
</evidence>
<reference evidence="4" key="1">
    <citation type="submission" date="2016-02" db="EMBL/GenBank/DDBJ databases">
        <title>Genome sequence of Bacillus trypoxylicola KCTC 13244(T).</title>
        <authorList>
            <person name="Jeong H."/>
            <person name="Park S.-H."/>
            <person name="Choi S.-K."/>
        </authorList>
    </citation>
    <scope>NUCLEOTIDE SEQUENCE [LARGE SCALE GENOMIC DNA]</scope>
    <source>
        <strain evidence="4">KCTC 13244</strain>
    </source>
</reference>
<dbReference type="InterPro" id="IPR019734">
    <property type="entry name" value="TPR_rpt"/>
</dbReference>
<organism evidence="4 5">
    <name type="scientific">Alkalihalobacillus trypoxylicola</name>
    <dbReference type="NCBI Taxonomy" id="519424"/>
    <lineage>
        <taxon>Bacteria</taxon>
        <taxon>Bacillati</taxon>
        <taxon>Bacillota</taxon>
        <taxon>Bacilli</taxon>
        <taxon>Bacillales</taxon>
        <taxon>Bacillaceae</taxon>
        <taxon>Alkalihalobacillus</taxon>
    </lineage>
</organism>